<evidence type="ECO:0000256" key="4">
    <source>
        <dbReference type="ARBA" id="ARBA00022729"/>
    </source>
</evidence>
<dbReference type="Pfam" id="PF02868">
    <property type="entry name" value="Peptidase_M4_C"/>
    <property type="match status" value="1"/>
</dbReference>
<keyword evidence="6" id="KW-0862">Zinc</keyword>
<accession>A0ABN2B507</accession>
<feature type="signal peptide" evidence="8">
    <location>
        <begin position="1"/>
        <end position="32"/>
    </location>
</feature>
<dbReference type="InterPro" id="IPR046450">
    <property type="entry name" value="PA_dom_sf"/>
</dbReference>
<keyword evidence="2" id="KW-0645">Protease</keyword>
<dbReference type="SUPFAM" id="SSF52025">
    <property type="entry name" value="PA domain"/>
    <property type="match status" value="1"/>
</dbReference>
<dbReference type="InterPro" id="IPR023612">
    <property type="entry name" value="Peptidase_M4"/>
</dbReference>
<reference evidence="13 14" key="1">
    <citation type="journal article" date="2019" name="Int. J. Syst. Evol. Microbiol.">
        <title>The Global Catalogue of Microorganisms (GCM) 10K type strain sequencing project: providing services to taxonomists for standard genome sequencing and annotation.</title>
        <authorList>
            <consortium name="The Broad Institute Genomics Platform"/>
            <consortium name="The Broad Institute Genome Sequencing Center for Infectious Disease"/>
            <person name="Wu L."/>
            <person name="Ma J."/>
        </authorList>
    </citation>
    <scope>NUCLEOTIDE SEQUENCE [LARGE SCALE GENOMIC DNA]</scope>
    <source>
        <strain evidence="13 14">JCM 14942</strain>
    </source>
</reference>
<evidence type="ECO:0000256" key="6">
    <source>
        <dbReference type="ARBA" id="ARBA00022833"/>
    </source>
</evidence>
<protein>
    <recommendedName>
        <fullName evidence="15">Zn-dependent metalloprotease</fullName>
    </recommendedName>
</protein>
<keyword evidence="3" id="KW-0479">Metal-binding</keyword>
<dbReference type="Pfam" id="PF02225">
    <property type="entry name" value="PA"/>
    <property type="match status" value="1"/>
</dbReference>
<name>A0ABN2B507_9ACTN</name>
<evidence type="ECO:0000259" key="9">
    <source>
        <dbReference type="Pfam" id="PF01447"/>
    </source>
</evidence>
<evidence type="ECO:0000256" key="2">
    <source>
        <dbReference type="ARBA" id="ARBA00022670"/>
    </source>
</evidence>
<feature type="domain" description="Peptidase M4" evidence="9">
    <location>
        <begin position="293"/>
        <end position="360"/>
    </location>
</feature>
<dbReference type="Gene3D" id="3.10.450.490">
    <property type="match status" value="1"/>
</dbReference>
<dbReference type="PRINTS" id="PR00730">
    <property type="entry name" value="THERMOLYSIN"/>
</dbReference>
<keyword evidence="4 8" id="KW-0732">Signal</keyword>
<evidence type="ECO:0000256" key="1">
    <source>
        <dbReference type="ARBA" id="ARBA00009388"/>
    </source>
</evidence>
<evidence type="ECO:0000256" key="7">
    <source>
        <dbReference type="ARBA" id="ARBA00023049"/>
    </source>
</evidence>
<proteinExistence type="inferred from homology"/>
<evidence type="ECO:0000313" key="13">
    <source>
        <dbReference type="EMBL" id="GAA1533025.1"/>
    </source>
</evidence>
<dbReference type="InterPro" id="IPR013856">
    <property type="entry name" value="Peptidase_M4_domain"/>
</dbReference>
<comment type="similarity">
    <text evidence="1">Belongs to the peptidase M4 family.</text>
</comment>
<feature type="domain" description="PA" evidence="10">
    <location>
        <begin position="441"/>
        <end position="530"/>
    </location>
</feature>
<dbReference type="Gene3D" id="1.10.390.10">
    <property type="entry name" value="Neutral Protease Domain 2"/>
    <property type="match status" value="2"/>
</dbReference>
<dbReference type="EMBL" id="BAAAOR010000030">
    <property type="protein sequence ID" value="GAA1533025.1"/>
    <property type="molecule type" value="Genomic_DNA"/>
</dbReference>
<feature type="domain" description="FTP" evidence="12">
    <location>
        <begin position="120"/>
        <end position="151"/>
    </location>
</feature>
<feature type="chain" id="PRO_5045668873" description="Zn-dependent metalloprotease" evidence="8">
    <location>
        <begin position="33"/>
        <end position="1061"/>
    </location>
</feature>
<dbReference type="PANTHER" id="PTHR33794">
    <property type="entry name" value="BACILLOLYSIN"/>
    <property type="match status" value="1"/>
</dbReference>
<dbReference type="SUPFAM" id="SSF55486">
    <property type="entry name" value="Metalloproteases ('zincins'), catalytic domain"/>
    <property type="match status" value="1"/>
</dbReference>
<dbReference type="InterPro" id="IPR027268">
    <property type="entry name" value="Peptidase_M4/M1_CTD_sf"/>
</dbReference>
<evidence type="ECO:0000256" key="8">
    <source>
        <dbReference type="SAM" id="SignalP"/>
    </source>
</evidence>
<dbReference type="InterPro" id="IPR003137">
    <property type="entry name" value="PA_domain"/>
</dbReference>
<keyword evidence="7" id="KW-0482">Metalloprotease</keyword>
<feature type="domain" description="Peptidase M4 C-terminal" evidence="11">
    <location>
        <begin position="552"/>
        <end position="670"/>
    </location>
</feature>
<gene>
    <name evidence="13" type="ORF">GCM10009788_40050</name>
</gene>
<dbReference type="InterPro" id="IPR050728">
    <property type="entry name" value="Zinc_Metalloprotease_M4"/>
</dbReference>
<comment type="caution">
    <text evidence="13">The sequence shown here is derived from an EMBL/GenBank/DDBJ whole genome shotgun (WGS) entry which is preliminary data.</text>
</comment>
<evidence type="ECO:0000259" key="11">
    <source>
        <dbReference type="Pfam" id="PF02868"/>
    </source>
</evidence>
<evidence type="ECO:0000313" key="14">
    <source>
        <dbReference type="Proteomes" id="UP001500842"/>
    </source>
</evidence>
<dbReference type="PANTHER" id="PTHR33794:SF1">
    <property type="entry name" value="BACILLOLYSIN"/>
    <property type="match status" value="1"/>
</dbReference>
<dbReference type="Proteomes" id="UP001500842">
    <property type="component" value="Unassembled WGS sequence"/>
</dbReference>
<keyword evidence="14" id="KW-1185">Reference proteome</keyword>
<dbReference type="InterPro" id="IPR011096">
    <property type="entry name" value="FTP_domain"/>
</dbReference>
<dbReference type="RefSeq" id="WP_344113211.1">
    <property type="nucleotide sequence ID" value="NZ_BAAAOR010000030.1"/>
</dbReference>
<dbReference type="CDD" id="cd04818">
    <property type="entry name" value="PA_subtilisin_1"/>
    <property type="match status" value="1"/>
</dbReference>
<dbReference type="Gene3D" id="3.10.170.10">
    <property type="match status" value="1"/>
</dbReference>
<evidence type="ECO:0000259" key="12">
    <source>
        <dbReference type="Pfam" id="PF07504"/>
    </source>
</evidence>
<organism evidence="13 14">
    <name type="scientific">Nocardioides humi</name>
    <dbReference type="NCBI Taxonomy" id="449461"/>
    <lineage>
        <taxon>Bacteria</taxon>
        <taxon>Bacillati</taxon>
        <taxon>Actinomycetota</taxon>
        <taxon>Actinomycetes</taxon>
        <taxon>Propionibacteriales</taxon>
        <taxon>Nocardioidaceae</taxon>
        <taxon>Nocardioides</taxon>
    </lineage>
</organism>
<evidence type="ECO:0000259" key="10">
    <source>
        <dbReference type="Pfam" id="PF02225"/>
    </source>
</evidence>
<evidence type="ECO:0000256" key="3">
    <source>
        <dbReference type="ARBA" id="ARBA00022723"/>
    </source>
</evidence>
<dbReference type="Pfam" id="PF01447">
    <property type="entry name" value="Peptidase_M4"/>
    <property type="match status" value="1"/>
</dbReference>
<dbReference type="Gene3D" id="3.50.30.30">
    <property type="match status" value="1"/>
</dbReference>
<dbReference type="Pfam" id="PF07504">
    <property type="entry name" value="FTP"/>
    <property type="match status" value="1"/>
</dbReference>
<evidence type="ECO:0000256" key="5">
    <source>
        <dbReference type="ARBA" id="ARBA00022801"/>
    </source>
</evidence>
<dbReference type="Gene3D" id="2.60.120.200">
    <property type="match status" value="1"/>
</dbReference>
<evidence type="ECO:0008006" key="15">
    <source>
        <dbReference type="Google" id="ProtNLM"/>
    </source>
</evidence>
<sequence length="1061" mass="110549">MRLNLPGTLRKGVGLSLVGAALVVIPSAPIEAAPKDPSVVQQMRNEADGSVAVTTSPATDTVAFISATDDLFPSGKAAKSANAAAAKASGYVDKYARAFGATAAELEQSAVTRTPAGYTVDFTQSHQGVPVFGAKLRAHVDNQGDLTSVSGYVAPEIDVDVSPRIGQDAATAKAIELASEAPAGAGEDAADKPKASSLTATKADLMIYRMGAIQGVEGRNLLAWVVEVTDGRQVRETTVLDAITGKPVNRYSMIAHALDRELHEESIGEDPVWVEGDDFPGDLDEDQQSEVQGTGEAYWLFMNTFGRDSYDGEGATMITVNNDPNIACPNANWNGTSTNYCSGVSSDDTVAHEWGHAYTEYTSGLLYQWQPGAMNEAYSDIWGETVDMLNDRYNDPDEETHRTDGQCSKGTRGDIAVVISDPVGTCTAAPASFGPIIDHVEGDLVIGTDAADEAGPSTTDGCSPFDNAAEIDGNFVFVDRGTCPFADKMANAEDAGAVGIIFGNNAAGLVSVAGDSELYGAMVTQADGTRIKEAAGTPLTVTLDDAATDPRDDSYRWLSGEDDSAFGGAIRDMWNPNCYGDPAKVSDEEYYCDTGDNGGVHTNSGVVNHTYALLVDGGAYNDVTVEGIGLDKAANIFWHTQTNYLTPTSGFAELADGLEQSCTDLTGVTTLKNLTVGSSPTGGGEDDAGAMDAITEDDCAAVAAAAEATELRVDPVQCNFQLMFAAGTIGCGQGTTTTTLWSEGFESGLPDGWTQDVEYADFGEDGGGSQHFDASVTAELPIVSEGGADHAGGPNVLYFNDKGDAGRFGDCALGDDDYSSRVGLATPELTVPNGQLPRLSFDHYVASEVGWDGGNVKVSVNGGDFELVPEDAWLYNAPGSELTSLGGGNTNPMAGEAAFTGTDGGVPTGSWGSSVIDLQKVAAAGDTVQFRFDFGMDGCNGIDGWYIDNVALSVCTASVVTPPAPGTATVSPAAKAKKGKVTIKITTADGVMPSGPVTVKIKGKTYTGTAVNGVVKIKAKKQLKKLWKKGKRKVKATVSYPGDAQVAPFTAKVKIKLKGKQ</sequence>
<keyword evidence="5" id="KW-0378">Hydrolase</keyword>
<dbReference type="InterPro" id="IPR001570">
    <property type="entry name" value="Peptidase_M4_C_domain"/>
</dbReference>